<keyword evidence="2" id="KW-1185">Reference proteome</keyword>
<evidence type="ECO:0008006" key="3">
    <source>
        <dbReference type="Google" id="ProtNLM"/>
    </source>
</evidence>
<evidence type="ECO:0000313" key="2">
    <source>
        <dbReference type="Proteomes" id="UP001303324"/>
    </source>
</evidence>
<organism evidence="1 2">
    <name type="scientific">Mesobacillus jeotgali</name>
    <dbReference type="NCBI Taxonomy" id="129985"/>
    <lineage>
        <taxon>Bacteria</taxon>
        <taxon>Bacillati</taxon>
        <taxon>Bacillota</taxon>
        <taxon>Bacilli</taxon>
        <taxon>Bacillales</taxon>
        <taxon>Bacillaceae</taxon>
        <taxon>Mesobacillus</taxon>
    </lineage>
</organism>
<dbReference type="RefSeq" id="WP_311075966.1">
    <property type="nucleotide sequence ID" value="NZ_CP134494.1"/>
</dbReference>
<dbReference type="EMBL" id="CP134494">
    <property type="protein sequence ID" value="WNF24917.1"/>
    <property type="molecule type" value="Genomic_DNA"/>
</dbReference>
<gene>
    <name evidence="1" type="ORF">RH061_10710</name>
</gene>
<dbReference type="PROSITE" id="PS51257">
    <property type="entry name" value="PROKAR_LIPOPROTEIN"/>
    <property type="match status" value="1"/>
</dbReference>
<evidence type="ECO:0000313" key="1">
    <source>
        <dbReference type="EMBL" id="WNF24917.1"/>
    </source>
</evidence>
<accession>A0ABY9VT19</accession>
<sequence>MIRNYLIVCSILVTILIGSGCSKSNDNKATISINSDSEHVKTFDDLNLGILFDFDFTLPNADQRWVNLWVERYNDGTKESQHLTQLSYGNSPNKVDEGSMGFGMINPDSDDTMVFLYGPDVRTQPQIIEKESTESRLSTWDYAIGKGKVKLNLGETKILAVYRETENGSLHSVDLQNEENVKEIIEQDDTVLVLKIKIEEKDLGNQVL</sequence>
<name>A0ABY9VT19_9BACI</name>
<proteinExistence type="predicted"/>
<reference evidence="1 2" key="1">
    <citation type="submission" date="2023-09" db="EMBL/GenBank/DDBJ databases">
        <title>Microbial mechanism of fulvic acid promoting antimony reduction mineralization in rice fields.</title>
        <authorList>
            <person name="Chen G."/>
            <person name="Lan J."/>
        </authorList>
    </citation>
    <scope>NUCLEOTIDE SEQUENCE [LARGE SCALE GENOMIC DNA]</scope>
    <source>
        <strain evidence="1 2">PS1</strain>
    </source>
</reference>
<protein>
    <recommendedName>
        <fullName evidence="3">Lipoprotein</fullName>
    </recommendedName>
</protein>
<dbReference type="Proteomes" id="UP001303324">
    <property type="component" value="Chromosome"/>
</dbReference>